<reference evidence="3 4" key="1">
    <citation type="journal article" date="2013" name="Genome Announc.">
        <title>Complete genome sequence of Simiduia agarivorans SA1(T), a marine bacterium able to degrade a variety of polysaccharides.</title>
        <authorList>
            <person name="Lin S.Y."/>
            <person name="Shieh W.Y."/>
            <person name="Chen J.S."/>
            <person name="Tang S.L."/>
        </authorList>
    </citation>
    <scope>NUCLEOTIDE SEQUENCE [LARGE SCALE GENOMIC DNA]</scope>
    <source>
        <strain evidence="4">DSM 21679 / JCM 13881 / BCRC 17597 / SA1</strain>
    </source>
</reference>
<dbReference type="eggNOG" id="COG1228">
    <property type="taxonomic scope" value="Bacteria"/>
</dbReference>
<dbReference type="PANTHER" id="PTHR43135">
    <property type="entry name" value="ALPHA-D-RIBOSE 1-METHYLPHOSPHONATE 5-TRIPHOSPHATE DIPHOSPHATASE"/>
    <property type="match status" value="1"/>
</dbReference>
<name>K4KJS1_SIMAS</name>
<dbReference type="OrthoDB" id="9807210at2"/>
<sequence>MKRFQPHLLALLMSCIAIPAVADSHYVLAGQMIDTLKGKVIQAPLVEIDGDKIIKVTANGTAPADAKVIDLGAATLLPGLADLHTHLTYNVTDFGYPGLAISDTDQAISGVANARITLMAGFTSARNLGASGYADVSLRNAIDAGKVPGPRLQVSGPSIGATGGHCDNNLLPAKYDAVADGVADGPWEARKMVRRHAKYGADVIKICATGGVLSKGTSPGARQLTREEIEAIVDEAHNRGMKVAAHAHGTEGIRYAIDAGVDSIEHASLIDADGLKAAKKRGTFLSVNAYTPIFMLEKGASVGMLPESLEKARQLKIQRFETYRRAIKTGANIVFGSDSATYPHGDNARTFAVYVELGMTPMQAIQSATTVAARSLGWEGKTGAIAPGYYADMIAVAGNPLEDITELERVSFVMKGGEVFKR</sequence>
<evidence type="ECO:0000313" key="4">
    <source>
        <dbReference type="Proteomes" id="UP000000466"/>
    </source>
</evidence>
<dbReference type="Proteomes" id="UP000000466">
    <property type="component" value="Chromosome"/>
</dbReference>
<dbReference type="EMBL" id="CP003746">
    <property type="protein sequence ID" value="AFU98253.2"/>
    <property type="molecule type" value="Genomic_DNA"/>
</dbReference>
<feature type="signal peptide" evidence="1">
    <location>
        <begin position="1"/>
        <end position="22"/>
    </location>
</feature>
<keyword evidence="1" id="KW-0732">Signal</keyword>
<dbReference type="InterPro" id="IPR051781">
    <property type="entry name" value="Metallo-dep_Hydrolase"/>
</dbReference>
<dbReference type="SUPFAM" id="SSF51556">
    <property type="entry name" value="Metallo-dependent hydrolases"/>
    <property type="match status" value="1"/>
</dbReference>
<protein>
    <recommendedName>
        <fullName evidence="2">Amidohydrolase-related domain-containing protein</fullName>
    </recommendedName>
</protein>
<dbReference type="CDD" id="cd01299">
    <property type="entry name" value="Met_dep_hydrolase_A"/>
    <property type="match status" value="1"/>
</dbReference>
<dbReference type="InterPro" id="IPR006680">
    <property type="entry name" value="Amidohydro-rel"/>
</dbReference>
<accession>K4KJS1</accession>
<dbReference type="STRING" id="1117647.M5M_05240"/>
<feature type="chain" id="PRO_5003880693" description="Amidohydrolase-related domain-containing protein" evidence="1">
    <location>
        <begin position="23"/>
        <end position="422"/>
    </location>
</feature>
<dbReference type="PANTHER" id="PTHR43135:SF3">
    <property type="entry name" value="ALPHA-D-RIBOSE 1-METHYLPHOSPHONATE 5-TRIPHOSPHATE DIPHOSPHATASE"/>
    <property type="match status" value="1"/>
</dbReference>
<evidence type="ECO:0000259" key="2">
    <source>
        <dbReference type="Pfam" id="PF01979"/>
    </source>
</evidence>
<dbReference type="PROSITE" id="PS51257">
    <property type="entry name" value="PROKAR_LIPOPROTEIN"/>
    <property type="match status" value="1"/>
</dbReference>
<evidence type="ECO:0000256" key="1">
    <source>
        <dbReference type="SAM" id="SignalP"/>
    </source>
</evidence>
<organism evidence="3 4">
    <name type="scientific">Simiduia agarivorans (strain DSM 21679 / JCM 13881 / BCRC 17597 / SA1)</name>
    <dbReference type="NCBI Taxonomy" id="1117647"/>
    <lineage>
        <taxon>Bacteria</taxon>
        <taxon>Pseudomonadati</taxon>
        <taxon>Pseudomonadota</taxon>
        <taxon>Gammaproteobacteria</taxon>
        <taxon>Cellvibrionales</taxon>
        <taxon>Cellvibrionaceae</taxon>
        <taxon>Simiduia</taxon>
    </lineage>
</organism>
<dbReference type="Pfam" id="PF01979">
    <property type="entry name" value="Amidohydro_1"/>
    <property type="match status" value="1"/>
</dbReference>
<feature type="domain" description="Amidohydrolase-related" evidence="2">
    <location>
        <begin position="75"/>
        <end position="419"/>
    </location>
</feature>
<dbReference type="InterPro" id="IPR032466">
    <property type="entry name" value="Metal_Hydrolase"/>
</dbReference>
<dbReference type="Gene3D" id="2.30.40.10">
    <property type="entry name" value="Urease, subunit C, domain 1"/>
    <property type="match status" value="1"/>
</dbReference>
<dbReference type="InterPro" id="IPR011059">
    <property type="entry name" value="Metal-dep_hydrolase_composite"/>
</dbReference>
<dbReference type="HOGENOM" id="CLU_023620_2_2_6"/>
<evidence type="ECO:0000313" key="3">
    <source>
        <dbReference type="EMBL" id="AFU98253.2"/>
    </source>
</evidence>
<keyword evidence="4" id="KW-1185">Reference proteome</keyword>
<dbReference type="AlphaFoldDB" id="K4KJS1"/>
<gene>
    <name evidence="3" type="ordered locus">M5M_05240</name>
</gene>
<dbReference type="Gene3D" id="3.20.20.140">
    <property type="entry name" value="Metal-dependent hydrolases"/>
    <property type="match status" value="1"/>
</dbReference>
<dbReference type="GO" id="GO:0016810">
    <property type="term" value="F:hydrolase activity, acting on carbon-nitrogen (but not peptide) bonds"/>
    <property type="evidence" value="ECO:0007669"/>
    <property type="project" value="InterPro"/>
</dbReference>
<dbReference type="SUPFAM" id="SSF51338">
    <property type="entry name" value="Composite domain of metallo-dependent hydrolases"/>
    <property type="match status" value="2"/>
</dbReference>
<dbReference type="KEGG" id="saga:M5M_05240"/>
<proteinExistence type="predicted"/>
<dbReference type="InterPro" id="IPR057744">
    <property type="entry name" value="OTAase-like"/>
</dbReference>